<dbReference type="SUPFAM" id="SSF54593">
    <property type="entry name" value="Glyoxalase/Bleomycin resistance protein/Dihydroxybiphenyl dioxygenase"/>
    <property type="match status" value="1"/>
</dbReference>
<dbReference type="PANTHER" id="PTHR35006:SF1">
    <property type="entry name" value="BLL2941 PROTEIN"/>
    <property type="match status" value="1"/>
</dbReference>
<comment type="caution">
    <text evidence="2">The sequence shown here is derived from an EMBL/GenBank/DDBJ whole genome shotgun (WGS) entry which is preliminary data.</text>
</comment>
<dbReference type="Gene3D" id="3.10.180.10">
    <property type="entry name" value="2,3-Dihydroxybiphenyl 1,2-Dioxygenase, domain 1"/>
    <property type="match status" value="1"/>
</dbReference>
<feature type="domain" description="VOC" evidence="1">
    <location>
        <begin position="1"/>
        <end position="128"/>
    </location>
</feature>
<keyword evidence="3" id="KW-1185">Reference proteome</keyword>
<evidence type="ECO:0000313" key="2">
    <source>
        <dbReference type="EMBL" id="MBC5766521.1"/>
    </source>
</evidence>
<dbReference type="RefSeq" id="WP_187083013.1">
    <property type="nucleotide sequence ID" value="NZ_JACORU010000007.1"/>
</dbReference>
<proteinExistence type="predicted"/>
<dbReference type="InterPro" id="IPR037523">
    <property type="entry name" value="VOC_core"/>
</dbReference>
<dbReference type="InterPro" id="IPR029068">
    <property type="entry name" value="Glyas_Bleomycin-R_OHBP_Dase"/>
</dbReference>
<dbReference type="EMBL" id="JACORU010000007">
    <property type="protein sequence ID" value="MBC5766521.1"/>
    <property type="molecule type" value="Genomic_DNA"/>
</dbReference>
<dbReference type="PROSITE" id="PS51819">
    <property type="entry name" value="VOC"/>
    <property type="match status" value="1"/>
</dbReference>
<dbReference type="AlphaFoldDB" id="A0A923S3K6"/>
<accession>A0A923S3K6</accession>
<name>A0A923S3K6_9BURK</name>
<protein>
    <submittedName>
        <fullName evidence="2">VOC family protein</fullName>
    </submittedName>
</protein>
<dbReference type="Pfam" id="PF00903">
    <property type="entry name" value="Glyoxalase"/>
    <property type="match status" value="1"/>
</dbReference>
<reference evidence="2" key="1">
    <citation type="submission" date="2020-08" db="EMBL/GenBank/DDBJ databases">
        <title>Ramlibacter sp. GTP1 16S ribosomal RNA gene genome sequencing and assembly.</title>
        <authorList>
            <person name="Kang M."/>
        </authorList>
    </citation>
    <scope>NUCLEOTIDE SEQUENCE</scope>
    <source>
        <strain evidence="2">GTP1</strain>
    </source>
</reference>
<evidence type="ECO:0000259" key="1">
    <source>
        <dbReference type="PROSITE" id="PS51819"/>
    </source>
</evidence>
<organism evidence="2 3">
    <name type="scientific">Ramlibacter albus</name>
    <dbReference type="NCBI Taxonomy" id="2079448"/>
    <lineage>
        <taxon>Bacteria</taxon>
        <taxon>Pseudomonadati</taxon>
        <taxon>Pseudomonadota</taxon>
        <taxon>Betaproteobacteria</taxon>
        <taxon>Burkholderiales</taxon>
        <taxon>Comamonadaceae</taxon>
        <taxon>Ramlibacter</taxon>
    </lineage>
</organism>
<gene>
    <name evidence="2" type="ORF">H8R02_18775</name>
</gene>
<dbReference type="PANTHER" id="PTHR35006">
    <property type="entry name" value="GLYOXALASE FAMILY PROTEIN (AFU_ORTHOLOGUE AFUA_5G14830)"/>
    <property type="match status" value="1"/>
</dbReference>
<dbReference type="CDD" id="cd07262">
    <property type="entry name" value="VOC_like"/>
    <property type="match status" value="1"/>
</dbReference>
<dbReference type="Proteomes" id="UP000596827">
    <property type="component" value="Unassembled WGS sequence"/>
</dbReference>
<sequence>MFSHVMVGTNDIERSKRFYDAVLAVLGAGEPVHNRNATGQNRLFYRHDGMSFCISEPINGERACGANGGTIGFKCSSPEQVQKFHDVAVAHGGTSIEQPPGLREGNLGPLYLAYVRDPDGNKLCALHRPASSRR</sequence>
<dbReference type="InterPro" id="IPR004360">
    <property type="entry name" value="Glyas_Fos-R_dOase_dom"/>
</dbReference>
<evidence type="ECO:0000313" key="3">
    <source>
        <dbReference type="Proteomes" id="UP000596827"/>
    </source>
</evidence>